<feature type="signal peptide" evidence="1">
    <location>
        <begin position="1"/>
        <end position="21"/>
    </location>
</feature>
<feature type="chain" id="PRO_5024273833" description="3-keto-alpha-glucoside-1,2-lyase/3-keto-2-hydroxy-glucal hydratase domain-containing protein" evidence="1">
    <location>
        <begin position="22"/>
        <end position="271"/>
    </location>
</feature>
<proteinExistence type="predicted"/>
<gene>
    <name evidence="3" type="ORF">AQPE_1527</name>
</gene>
<dbReference type="Gene3D" id="2.60.120.560">
    <property type="entry name" value="Exo-inulinase, domain 1"/>
    <property type="match status" value="1"/>
</dbReference>
<sequence length="271" mass="30508">MNRNILVLLLIAVFFSFVRNAEGQSPIADHKQSAISQNGEWIPLFNGKNLDGWTLKVTGYQSGENPLNGFRVENGILKIDYSKFDKFNGRFGHLFYKEKLSSYILHVEYRFVGEMLPDAPSYCYRNSGVMVHSQSPESMDIDQNWPVSIEVQLLGSTDSVKQTTANFCTPGTTVYFKDQPTNEHCISSNSKYFPDGEWVNLDIVVQGGKTITNIVNGDTVLVCSKPQIGGYLLPKKYPLPEGTLLEDGFIALQSEGQPLEFRRVDIKYLDK</sequence>
<evidence type="ECO:0000256" key="1">
    <source>
        <dbReference type="SAM" id="SignalP"/>
    </source>
</evidence>
<evidence type="ECO:0000259" key="2">
    <source>
        <dbReference type="Pfam" id="PF06439"/>
    </source>
</evidence>
<dbReference type="EMBL" id="AP018694">
    <property type="protein sequence ID" value="BBE17377.1"/>
    <property type="molecule type" value="Genomic_DNA"/>
</dbReference>
<dbReference type="InterPro" id="IPR010496">
    <property type="entry name" value="AL/BT2_dom"/>
</dbReference>
<feature type="domain" description="3-keto-alpha-glucoside-1,2-lyase/3-keto-2-hydroxy-glucal hydratase" evidence="2">
    <location>
        <begin position="40"/>
        <end position="267"/>
    </location>
</feature>
<dbReference type="Pfam" id="PF06439">
    <property type="entry name" value="3keto-disac_hyd"/>
    <property type="match status" value="1"/>
</dbReference>
<name>A0A5K7S7A1_9BACT</name>
<dbReference type="AlphaFoldDB" id="A0A5K7S7A1"/>
<protein>
    <recommendedName>
        <fullName evidence="2">3-keto-alpha-glucoside-1,2-lyase/3-keto-2-hydroxy-glucal hydratase domain-containing protein</fullName>
    </recommendedName>
</protein>
<keyword evidence="4" id="KW-1185">Reference proteome</keyword>
<dbReference type="RefSeq" id="WP_318350380.1">
    <property type="nucleotide sequence ID" value="NZ_AP018694.1"/>
</dbReference>
<evidence type="ECO:0000313" key="4">
    <source>
        <dbReference type="Proteomes" id="UP001193389"/>
    </source>
</evidence>
<dbReference type="KEGG" id="anf:AQPE_1527"/>
<organism evidence="3 4">
    <name type="scientific">Aquipluma nitroreducens</name>
    <dbReference type="NCBI Taxonomy" id="2010828"/>
    <lineage>
        <taxon>Bacteria</taxon>
        <taxon>Pseudomonadati</taxon>
        <taxon>Bacteroidota</taxon>
        <taxon>Bacteroidia</taxon>
        <taxon>Marinilabiliales</taxon>
        <taxon>Prolixibacteraceae</taxon>
        <taxon>Aquipluma</taxon>
    </lineage>
</organism>
<reference evidence="3" key="1">
    <citation type="journal article" date="2020" name="Int. J. Syst. Evol. Microbiol.">
        <title>Aquipluma nitroreducens gen. nov. sp. nov., a novel facultatively anaerobic bacterium isolated from a freshwater lake.</title>
        <authorList>
            <person name="Watanabe M."/>
            <person name="Kojima H."/>
            <person name="Fukui M."/>
        </authorList>
    </citation>
    <scope>NUCLEOTIDE SEQUENCE</scope>
    <source>
        <strain evidence="3">MeG22</strain>
    </source>
</reference>
<keyword evidence="1" id="KW-0732">Signal</keyword>
<dbReference type="GO" id="GO:0016787">
    <property type="term" value="F:hydrolase activity"/>
    <property type="evidence" value="ECO:0007669"/>
    <property type="project" value="InterPro"/>
</dbReference>
<accession>A0A5K7S7A1</accession>
<dbReference type="Proteomes" id="UP001193389">
    <property type="component" value="Chromosome"/>
</dbReference>
<evidence type="ECO:0000313" key="3">
    <source>
        <dbReference type="EMBL" id="BBE17377.1"/>
    </source>
</evidence>